<evidence type="ECO:0000256" key="6">
    <source>
        <dbReference type="RuleBase" id="RU003560"/>
    </source>
</evidence>
<protein>
    <submittedName>
        <fullName evidence="7">Aspartate aminotransferase family protein</fullName>
    </submittedName>
</protein>
<evidence type="ECO:0000256" key="5">
    <source>
        <dbReference type="ARBA" id="ARBA00022898"/>
    </source>
</evidence>
<evidence type="ECO:0000313" key="8">
    <source>
        <dbReference type="Proteomes" id="UP000680839"/>
    </source>
</evidence>
<dbReference type="SUPFAM" id="SSF53383">
    <property type="entry name" value="PLP-dependent transferases"/>
    <property type="match status" value="1"/>
</dbReference>
<evidence type="ECO:0000256" key="4">
    <source>
        <dbReference type="ARBA" id="ARBA00022679"/>
    </source>
</evidence>
<dbReference type="InterPro" id="IPR005814">
    <property type="entry name" value="Aminotrans_3"/>
</dbReference>
<comment type="cofactor">
    <cofactor evidence="1">
        <name>pyridoxal 5'-phosphate</name>
        <dbReference type="ChEBI" id="CHEBI:597326"/>
    </cofactor>
</comment>
<dbReference type="GO" id="GO:0004015">
    <property type="term" value="F:adenosylmethionine-8-amino-7-oxononanoate transaminase activity"/>
    <property type="evidence" value="ECO:0007669"/>
    <property type="project" value="TreeGrafter"/>
</dbReference>
<keyword evidence="4" id="KW-0808">Transferase</keyword>
<dbReference type="EMBL" id="CP076134">
    <property type="protein sequence ID" value="QWG11604.1"/>
    <property type="molecule type" value="Genomic_DNA"/>
</dbReference>
<organism evidence="7 8">
    <name type="scientific">Bradyrhizobium sediminis</name>
    <dbReference type="NCBI Taxonomy" id="2840469"/>
    <lineage>
        <taxon>Bacteria</taxon>
        <taxon>Pseudomonadati</taxon>
        <taxon>Pseudomonadota</taxon>
        <taxon>Alphaproteobacteria</taxon>
        <taxon>Hyphomicrobiales</taxon>
        <taxon>Nitrobacteraceae</taxon>
        <taxon>Bradyrhizobium</taxon>
    </lineage>
</organism>
<dbReference type="PANTHER" id="PTHR42684:SF1">
    <property type="entry name" value="BETA-ALANINE--PYRUVATE AMINOTRANSFERASE"/>
    <property type="match status" value="1"/>
</dbReference>
<dbReference type="PANTHER" id="PTHR42684">
    <property type="entry name" value="ADENOSYLMETHIONINE-8-AMINO-7-OXONONANOATE AMINOTRANSFERASE"/>
    <property type="match status" value="1"/>
</dbReference>
<gene>
    <name evidence="7" type="ORF">KMZ29_17950</name>
</gene>
<keyword evidence="3 7" id="KW-0032">Aminotransferase</keyword>
<dbReference type="Gene3D" id="3.40.640.10">
    <property type="entry name" value="Type I PLP-dependent aspartate aminotransferase-like (Major domain)"/>
    <property type="match status" value="1"/>
</dbReference>
<dbReference type="CDD" id="cd00610">
    <property type="entry name" value="OAT_like"/>
    <property type="match status" value="1"/>
</dbReference>
<dbReference type="Gene3D" id="3.90.1150.10">
    <property type="entry name" value="Aspartate Aminotransferase, domain 1"/>
    <property type="match status" value="1"/>
</dbReference>
<evidence type="ECO:0000313" key="7">
    <source>
        <dbReference type="EMBL" id="QWG11604.1"/>
    </source>
</evidence>
<dbReference type="PROSITE" id="PS00600">
    <property type="entry name" value="AA_TRANSFER_CLASS_3"/>
    <property type="match status" value="1"/>
</dbReference>
<reference evidence="7" key="1">
    <citation type="submission" date="2021-06" db="EMBL/GenBank/DDBJ databases">
        <title>Bradyrhizobium sp. S2-20-1 Genome sequencing.</title>
        <authorList>
            <person name="Jin L."/>
        </authorList>
    </citation>
    <scope>NUCLEOTIDE SEQUENCE</scope>
    <source>
        <strain evidence="7">S2-20-1</strain>
    </source>
</reference>
<dbReference type="AlphaFoldDB" id="A0A975NBS6"/>
<dbReference type="InterPro" id="IPR015421">
    <property type="entry name" value="PyrdxlP-dep_Trfase_major"/>
</dbReference>
<comment type="similarity">
    <text evidence="2 6">Belongs to the class-III pyridoxal-phosphate-dependent aminotransferase family.</text>
</comment>
<evidence type="ECO:0000256" key="1">
    <source>
        <dbReference type="ARBA" id="ARBA00001933"/>
    </source>
</evidence>
<name>A0A975NBS6_9BRAD</name>
<dbReference type="Pfam" id="PF00202">
    <property type="entry name" value="Aminotran_3"/>
    <property type="match status" value="1"/>
</dbReference>
<dbReference type="InterPro" id="IPR049704">
    <property type="entry name" value="Aminotrans_3_PPA_site"/>
</dbReference>
<keyword evidence="5 6" id="KW-0663">Pyridoxal phosphate</keyword>
<evidence type="ECO:0000256" key="2">
    <source>
        <dbReference type="ARBA" id="ARBA00008954"/>
    </source>
</evidence>
<dbReference type="GO" id="GO:0030170">
    <property type="term" value="F:pyridoxal phosphate binding"/>
    <property type="evidence" value="ECO:0007669"/>
    <property type="project" value="InterPro"/>
</dbReference>
<dbReference type="Proteomes" id="UP000680839">
    <property type="component" value="Chromosome"/>
</dbReference>
<dbReference type="InterPro" id="IPR015424">
    <property type="entry name" value="PyrdxlP-dep_Trfase"/>
</dbReference>
<sequence>MHILQHDVDAESRKQEPAVTIHQIPNTLSLDAFWMPFTANRQFKAEPRLIASAEGIHYTTVDGRKVIDGSAGLWCVNAGHGRREIADAVSRQLMALDYAPSFQIGHPIAFDFAEKLAAIAPAGLDRVFFTNSGSESVDTALKIALAYHRAAGQPTRTRLIGRERGYHGVGFGGMSVGGMVNNRRAFATHLPGVDHISHTHDLARNAFSRGLPAHGAELADDVERLVALHGSETIAAVIVEPVAGSTGVLLPPQGYLQRLRALCDKHGILLIFDEVITGFGRLGAPFAANYFGVTPDLITSAKGITNGTIPLGAVFASRKIHDALMVGPTSQIELFHGYTYSAHPVACAAGLATLEIYRKENLLTRGAELADYWQDAMHSLRGSPNVIDIRAIGLVAGIELSSRPDAAGSRAYDVMVDCFNRGLVVRVTGDIIAMSPPLIIERGQIDEIVTILGDALKRVA</sequence>
<dbReference type="FunFam" id="3.40.640.10:FF:000014">
    <property type="entry name" value="Adenosylmethionine-8-amino-7-oxononanoate aminotransferase, probable"/>
    <property type="match status" value="1"/>
</dbReference>
<dbReference type="GO" id="GO:0009102">
    <property type="term" value="P:biotin biosynthetic process"/>
    <property type="evidence" value="ECO:0007669"/>
    <property type="project" value="TreeGrafter"/>
</dbReference>
<proteinExistence type="inferred from homology"/>
<accession>A0A975NBS6</accession>
<evidence type="ECO:0000256" key="3">
    <source>
        <dbReference type="ARBA" id="ARBA00022576"/>
    </source>
</evidence>
<dbReference type="InterPro" id="IPR015422">
    <property type="entry name" value="PyrdxlP-dep_Trfase_small"/>
</dbReference>